<keyword evidence="2" id="KW-1185">Reference proteome</keyword>
<protein>
    <submittedName>
        <fullName evidence="1">Uncharacterized protein</fullName>
    </submittedName>
</protein>
<dbReference type="Proteomes" id="UP000693667">
    <property type="component" value="Segment"/>
</dbReference>
<name>A0A8E4ZD19_9CAUD</name>
<dbReference type="EMBL" id="MT732463">
    <property type="protein sequence ID" value="QQV90936.1"/>
    <property type="molecule type" value="Genomic_DNA"/>
</dbReference>
<proteinExistence type="predicted"/>
<evidence type="ECO:0000313" key="2">
    <source>
        <dbReference type="Proteomes" id="UP000693667"/>
    </source>
</evidence>
<sequence length="87" mass="10108">MLAVVKYLNKMSKKYSYIGSSPKFQEGDKVRVKADNHFMIESYIESGKVKVGEVFTFKEWNSYGYGMNWFSIEEGSFTLSEFCCERA</sequence>
<gene>
    <name evidence="1" type="ORF">Freya1_65</name>
</gene>
<organism evidence="1 2">
    <name type="scientific">Polaribacter phage Freya_1</name>
    <dbReference type="NCBI Taxonomy" id="2745662"/>
    <lineage>
        <taxon>Viruses</taxon>
        <taxon>Duplodnaviria</taxon>
        <taxon>Heunggongvirae</taxon>
        <taxon>Uroviricota</taxon>
        <taxon>Caudoviricetes</taxon>
        <taxon>Forsetiviridae</taxon>
        <taxon>Freyavirus</taxon>
        <taxon>Freyavirus freya</taxon>
    </lineage>
</organism>
<evidence type="ECO:0000313" key="1">
    <source>
        <dbReference type="EMBL" id="QQV90936.1"/>
    </source>
</evidence>
<reference evidence="1" key="1">
    <citation type="submission" date="2020-07" db="EMBL/GenBank/DDBJ databases">
        <title>Highly diverse flavobacterial phages as mortality factor during North Sea spring blooms.</title>
        <authorList>
            <person name="Bartlau N."/>
            <person name="Wichels A."/>
            <person name="Krohne G."/>
            <person name="Adriaenssens E.M."/>
            <person name="Heins A."/>
            <person name="Fuchs B.M."/>
            <person name="Amann R."/>
            <person name="Moraru C."/>
        </authorList>
    </citation>
    <scope>NUCLEOTIDE SEQUENCE</scope>
</reference>
<accession>A0A8E4ZD19</accession>